<dbReference type="VEuPathDB" id="FungiDB:An08g04340"/>
<evidence type="ECO:0000313" key="1">
    <source>
        <dbReference type="RefSeq" id="XP_059601192.1"/>
    </source>
</evidence>
<sequence>MDSDAEACNAARCLPRRWSLCSSASTATGRKFTLANTSKCESGWNAFLHWLLQLSVKQTAVDHSKKKNMYLFGNGGEGRADRETMTTNSTLVGTSHLQTNVVLERPASVTDRGYTFAGTHDWR</sequence>
<dbReference type="AlphaFoldDB" id="A0AAJ8DZ98"/>
<gene>
    <name evidence="1" type="ORF">An08g04340</name>
</gene>
<reference evidence="1" key="2">
    <citation type="submission" date="2025-08" db="UniProtKB">
        <authorList>
            <consortium name="RefSeq"/>
        </authorList>
    </citation>
    <scope>IDENTIFICATION</scope>
</reference>
<protein>
    <submittedName>
        <fullName evidence="1">Uncharacterized protein</fullName>
    </submittedName>
</protein>
<dbReference type="GeneID" id="84591653"/>
<name>A0AAJ8DZ98_ASPNG</name>
<proteinExistence type="predicted"/>
<organism evidence="1">
    <name type="scientific">Aspergillus niger</name>
    <dbReference type="NCBI Taxonomy" id="5061"/>
    <lineage>
        <taxon>Eukaryota</taxon>
        <taxon>Fungi</taxon>
        <taxon>Dikarya</taxon>
        <taxon>Ascomycota</taxon>
        <taxon>Pezizomycotina</taxon>
        <taxon>Eurotiomycetes</taxon>
        <taxon>Eurotiomycetidae</taxon>
        <taxon>Eurotiales</taxon>
        <taxon>Aspergillaceae</taxon>
        <taxon>Aspergillus</taxon>
        <taxon>Aspergillus subgen. Circumdati</taxon>
    </lineage>
</organism>
<dbReference type="RefSeq" id="XP_059601192.1">
    <property type="nucleotide sequence ID" value="XM_059749000.1"/>
</dbReference>
<reference evidence="1" key="1">
    <citation type="submission" date="2025-02" db="EMBL/GenBank/DDBJ databases">
        <authorList>
            <consortium name="NCBI Genome Project"/>
        </authorList>
    </citation>
    <scope>NUCLEOTIDE SEQUENCE</scope>
</reference>
<accession>A0AAJ8DZ98</accession>
<dbReference type="KEGG" id="ang:An08g04340"/>